<dbReference type="Gene3D" id="3.10.450.560">
    <property type="match status" value="1"/>
</dbReference>
<dbReference type="InterPro" id="IPR028075">
    <property type="entry name" value="DUF4467"/>
</dbReference>
<gene>
    <name evidence="2" type="ORF">NCTC5664_00528</name>
</gene>
<dbReference type="EMBL" id="UHAQ01000002">
    <property type="protein sequence ID" value="SUK34080.1"/>
    <property type="molecule type" value="Genomic_DNA"/>
</dbReference>
<feature type="domain" description="DUF4467" evidence="1">
    <location>
        <begin position="1"/>
        <end position="43"/>
    </location>
</feature>
<evidence type="ECO:0000259" key="1">
    <source>
        <dbReference type="Pfam" id="PF14729"/>
    </source>
</evidence>
<proteinExistence type="predicted"/>
<dbReference type="Proteomes" id="UP000254502">
    <property type="component" value="Unassembled WGS sequence"/>
</dbReference>
<dbReference type="AlphaFoldDB" id="A0A380DLZ8"/>
<accession>A0A380DLZ8</accession>
<sequence>MYKDREKMYYFAYEIKDGKAEINREIDPIKYMKDHKADYEDENVEVEKD</sequence>
<reference evidence="2 3" key="1">
    <citation type="submission" date="2018-06" db="EMBL/GenBank/DDBJ databases">
        <authorList>
            <consortium name="Pathogen Informatics"/>
            <person name="Doyle S."/>
        </authorList>
    </citation>
    <scope>NUCLEOTIDE SEQUENCE [LARGE SCALE GENOMIC DNA]</scope>
    <source>
        <strain evidence="2 3">NCTC5664</strain>
    </source>
</reference>
<name>A0A380DLZ8_STAAU</name>
<evidence type="ECO:0000313" key="3">
    <source>
        <dbReference type="Proteomes" id="UP000254502"/>
    </source>
</evidence>
<dbReference type="Pfam" id="PF14729">
    <property type="entry name" value="DUF4467"/>
    <property type="match status" value="1"/>
</dbReference>
<evidence type="ECO:0000313" key="2">
    <source>
        <dbReference type="EMBL" id="SUK34080.1"/>
    </source>
</evidence>
<protein>
    <recommendedName>
        <fullName evidence="1">DUF4467 domain-containing protein</fullName>
    </recommendedName>
</protein>
<organism evidence="2 3">
    <name type="scientific">Staphylococcus aureus</name>
    <dbReference type="NCBI Taxonomy" id="1280"/>
    <lineage>
        <taxon>Bacteria</taxon>
        <taxon>Bacillati</taxon>
        <taxon>Bacillota</taxon>
        <taxon>Bacilli</taxon>
        <taxon>Bacillales</taxon>
        <taxon>Staphylococcaceae</taxon>
        <taxon>Staphylococcus</taxon>
    </lineage>
</organism>